<accession>A0A0F9L2H1</accession>
<gene>
    <name evidence="1" type="ORF">LCGC14_1262860</name>
</gene>
<dbReference type="EMBL" id="LAZR01007015">
    <property type="protein sequence ID" value="KKM88038.1"/>
    <property type="molecule type" value="Genomic_DNA"/>
</dbReference>
<name>A0A0F9L2H1_9ZZZZ</name>
<comment type="caution">
    <text evidence="1">The sequence shown here is derived from an EMBL/GenBank/DDBJ whole genome shotgun (WGS) entry which is preliminary data.</text>
</comment>
<evidence type="ECO:0000313" key="1">
    <source>
        <dbReference type="EMBL" id="KKM88038.1"/>
    </source>
</evidence>
<sequence>MRTPEMYTVQERLAGGKDFTVVSALRGPDTPDDHILKSYTAAVIRYWVEGADCWGVVGALPFVVIRTIWNEDCHYEGHIRNAANAIGLPVVKLSKGYLEALPSPPQSTRSAGLYRLWMREWIKACYGEAGEERPEAPETDV</sequence>
<dbReference type="AlphaFoldDB" id="A0A0F9L2H1"/>
<organism evidence="1">
    <name type="scientific">marine sediment metagenome</name>
    <dbReference type="NCBI Taxonomy" id="412755"/>
    <lineage>
        <taxon>unclassified sequences</taxon>
        <taxon>metagenomes</taxon>
        <taxon>ecological metagenomes</taxon>
    </lineage>
</organism>
<proteinExistence type="predicted"/>
<protein>
    <submittedName>
        <fullName evidence="1">Uncharacterized protein</fullName>
    </submittedName>
</protein>
<reference evidence="1" key="1">
    <citation type="journal article" date="2015" name="Nature">
        <title>Complex archaea that bridge the gap between prokaryotes and eukaryotes.</title>
        <authorList>
            <person name="Spang A."/>
            <person name="Saw J.H."/>
            <person name="Jorgensen S.L."/>
            <person name="Zaremba-Niedzwiedzka K."/>
            <person name="Martijn J."/>
            <person name="Lind A.E."/>
            <person name="van Eijk R."/>
            <person name="Schleper C."/>
            <person name="Guy L."/>
            <person name="Ettema T.J."/>
        </authorList>
    </citation>
    <scope>NUCLEOTIDE SEQUENCE</scope>
</reference>